<keyword evidence="3" id="KW-1185">Reference proteome</keyword>
<gene>
    <name evidence="2" type="ORF">NDU88_001612</name>
</gene>
<sequence length="90" mass="9341">MPHSAAHPGGTEQGHRGGEAVARRPAPPGAWCATQTPLGYPLALQRMGLGGSRLPWPAAQLLVRPPLPCACPSAVRTRNKLSKTPQTSSG</sequence>
<dbReference type="Proteomes" id="UP001066276">
    <property type="component" value="Chromosome 9"/>
</dbReference>
<name>A0AAV7MN70_PLEWA</name>
<organism evidence="2 3">
    <name type="scientific">Pleurodeles waltl</name>
    <name type="common">Iberian ribbed newt</name>
    <dbReference type="NCBI Taxonomy" id="8319"/>
    <lineage>
        <taxon>Eukaryota</taxon>
        <taxon>Metazoa</taxon>
        <taxon>Chordata</taxon>
        <taxon>Craniata</taxon>
        <taxon>Vertebrata</taxon>
        <taxon>Euteleostomi</taxon>
        <taxon>Amphibia</taxon>
        <taxon>Batrachia</taxon>
        <taxon>Caudata</taxon>
        <taxon>Salamandroidea</taxon>
        <taxon>Salamandridae</taxon>
        <taxon>Pleurodelinae</taxon>
        <taxon>Pleurodeles</taxon>
    </lineage>
</organism>
<accession>A0AAV7MN70</accession>
<dbReference type="EMBL" id="JANPWB010000013">
    <property type="protein sequence ID" value="KAJ1104200.1"/>
    <property type="molecule type" value="Genomic_DNA"/>
</dbReference>
<evidence type="ECO:0000256" key="1">
    <source>
        <dbReference type="SAM" id="MobiDB-lite"/>
    </source>
</evidence>
<dbReference type="AlphaFoldDB" id="A0AAV7MN70"/>
<proteinExistence type="predicted"/>
<feature type="compositionally biased region" description="Basic and acidic residues" evidence="1">
    <location>
        <begin position="13"/>
        <end position="22"/>
    </location>
</feature>
<reference evidence="2" key="1">
    <citation type="journal article" date="2022" name="bioRxiv">
        <title>Sequencing and chromosome-scale assembly of the giantPleurodeles waltlgenome.</title>
        <authorList>
            <person name="Brown T."/>
            <person name="Elewa A."/>
            <person name="Iarovenko S."/>
            <person name="Subramanian E."/>
            <person name="Araus A.J."/>
            <person name="Petzold A."/>
            <person name="Susuki M."/>
            <person name="Suzuki K.-i.T."/>
            <person name="Hayashi T."/>
            <person name="Toyoda A."/>
            <person name="Oliveira C."/>
            <person name="Osipova E."/>
            <person name="Leigh N.D."/>
            <person name="Simon A."/>
            <person name="Yun M.H."/>
        </authorList>
    </citation>
    <scope>NUCLEOTIDE SEQUENCE</scope>
    <source>
        <strain evidence="2">20211129_DDA</strain>
        <tissue evidence="2">Liver</tissue>
    </source>
</reference>
<protein>
    <submittedName>
        <fullName evidence="2">Uncharacterized protein</fullName>
    </submittedName>
</protein>
<evidence type="ECO:0000313" key="3">
    <source>
        <dbReference type="Proteomes" id="UP001066276"/>
    </source>
</evidence>
<comment type="caution">
    <text evidence="2">The sequence shown here is derived from an EMBL/GenBank/DDBJ whole genome shotgun (WGS) entry which is preliminary data.</text>
</comment>
<evidence type="ECO:0000313" key="2">
    <source>
        <dbReference type="EMBL" id="KAJ1104200.1"/>
    </source>
</evidence>
<feature type="region of interest" description="Disordered" evidence="1">
    <location>
        <begin position="1"/>
        <end position="29"/>
    </location>
</feature>